<keyword evidence="2" id="KW-1185">Reference proteome</keyword>
<protein>
    <submittedName>
        <fullName evidence="1">Uncharacterized protein</fullName>
    </submittedName>
</protein>
<dbReference type="Proteomes" id="UP001140091">
    <property type="component" value="Unassembled WGS sequence"/>
</dbReference>
<comment type="caution">
    <text evidence="1">The sequence shown here is derived from an EMBL/GenBank/DDBJ whole genome shotgun (WGS) entry which is preliminary data.</text>
</comment>
<organism evidence="1 2">
    <name type="scientific">Candolleomyces eurysporus</name>
    <dbReference type="NCBI Taxonomy" id="2828524"/>
    <lineage>
        <taxon>Eukaryota</taxon>
        <taxon>Fungi</taxon>
        <taxon>Dikarya</taxon>
        <taxon>Basidiomycota</taxon>
        <taxon>Agaricomycotina</taxon>
        <taxon>Agaricomycetes</taxon>
        <taxon>Agaricomycetidae</taxon>
        <taxon>Agaricales</taxon>
        <taxon>Agaricineae</taxon>
        <taxon>Psathyrellaceae</taxon>
        <taxon>Candolleomyces</taxon>
    </lineage>
</organism>
<evidence type="ECO:0000313" key="2">
    <source>
        <dbReference type="Proteomes" id="UP001140091"/>
    </source>
</evidence>
<dbReference type="EMBL" id="JANBPK010001563">
    <property type="protein sequence ID" value="KAJ2921674.1"/>
    <property type="molecule type" value="Genomic_DNA"/>
</dbReference>
<reference evidence="1" key="1">
    <citation type="submission" date="2022-06" db="EMBL/GenBank/DDBJ databases">
        <title>Genome Sequence of Candolleomyces eurysporus.</title>
        <authorList>
            <person name="Buettner E."/>
        </authorList>
    </citation>
    <scope>NUCLEOTIDE SEQUENCE</scope>
    <source>
        <strain evidence="1">VTCC 930004</strain>
    </source>
</reference>
<evidence type="ECO:0000313" key="1">
    <source>
        <dbReference type="EMBL" id="KAJ2921674.1"/>
    </source>
</evidence>
<feature type="non-terminal residue" evidence="1">
    <location>
        <position position="1"/>
    </location>
</feature>
<gene>
    <name evidence="1" type="ORF">H1R20_g15415</name>
</gene>
<dbReference type="AlphaFoldDB" id="A0A9W8IVV4"/>
<accession>A0A9W8IVV4</accession>
<sequence length="37" mass="4037">MTSLVENRMIGAIGFKSNEANNAKNQSTADIKWVIIA</sequence>
<proteinExistence type="predicted"/>
<name>A0A9W8IVV4_9AGAR</name>